<dbReference type="EMBL" id="BORJ01000015">
    <property type="protein sequence ID" value="GIN98536.1"/>
    <property type="molecule type" value="Genomic_DNA"/>
</dbReference>
<keyword evidence="1" id="KW-0812">Transmembrane</keyword>
<proteinExistence type="predicted"/>
<evidence type="ECO:0000313" key="3">
    <source>
        <dbReference type="Proteomes" id="UP000680670"/>
    </source>
</evidence>
<evidence type="ECO:0000313" key="2">
    <source>
        <dbReference type="EMBL" id="GIN98536.1"/>
    </source>
</evidence>
<name>A0ABQ4L2N0_SIMTE</name>
<gene>
    <name evidence="2" type="ORF">J6TS1_44060</name>
</gene>
<comment type="caution">
    <text evidence="2">The sequence shown here is derived from an EMBL/GenBank/DDBJ whole genome shotgun (WGS) entry which is preliminary data.</text>
</comment>
<evidence type="ECO:0000256" key="1">
    <source>
        <dbReference type="SAM" id="Phobius"/>
    </source>
</evidence>
<sequence length="56" mass="6476">MKFIEETILLVSVSWIVIYLYGLFATSSSAFSFWLVLIPVLLFLILIVSFFKKTVK</sequence>
<dbReference type="RefSeq" id="WP_212949384.1">
    <property type="nucleotide sequence ID" value="NZ_BORI01000009.1"/>
</dbReference>
<keyword evidence="1" id="KW-1133">Transmembrane helix</keyword>
<feature type="transmembrane region" description="Helical" evidence="1">
    <location>
        <begin position="7"/>
        <end position="25"/>
    </location>
</feature>
<dbReference type="Proteomes" id="UP000680670">
    <property type="component" value="Unassembled WGS sequence"/>
</dbReference>
<keyword evidence="3" id="KW-1185">Reference proteome</keyword>
<organism evidence="2 3">
    <name type="scientific">Siminovitchia terrae</name>
    <name type="common">Bacillus terrae</name>
    <dbReference type="NCBI Taxonomy" id="1914933"/>
    <lineage>
        <taxon>Bacteria</taxon>
        <taxon>Bacillati</taxon>
        <taxon>Bacillota</taxon>
        <taxon>Bacilli</taxon>
        <taxon>Bacillales</taxon>
        <taxon>Bacillaceae</taxon>
        <taxon>Siminovitchia</taxon>
    </lineage>
</organism>
<feature type="transmembrane region" description="Helical" evidence="1">
    <location>
        <begin position="31"/>
        <end position="51"/>
    </location>
</feature>
<protein>
    <submittedName>
        <fullName evidence="2">Uncharacterized protein</fullName>
    </submittedName>
</protein>
<accession>A0ABQ4L2N0</accession>
<reference evidence="2 3" key="1">
    <citation type="submission" date="2021-03" db="EMBL/GenBank/DDBJ databases">
        <title>Antimicrobial resistance genes in bacteria isolated from Japanese honey, and their potential for conferring macrolide and lincosamide resistance in the American foulbrood pathogen Paenibacillus larvae.</title>
        <authorList>
            <person name="Okamoto M."/>
            <person name="Kumagai M."/>
            <person name="Kanamori H."/>
            <person name="Takamatsu D."/>
        </authorList>
    </citation>
    <scope>NUCLEOTIDE SEQUENCE [LARGE SCALE GENOMIC DNA]</scope>
    <source>
        <strain evidence="2 3">J6TS1</strain>
    </source>
</reference>
<keyword evidence="1" id="KW-0472">Membrane</keyword>